<gene>
    <name evidence="2" type="ORF">A4X03_0g9912</name>
</gene>
<dbReference type="Proteomes" id="UP000077671">
    <property type="component" value="Unassembled WGS sequence"/>
</dbReference>
<evidence type="ECO:0000313" key="2">
    <source>
        <dbReference type="EMBL" id="KAE8235068.1"/>
    </source>
</evidence>
<feature type="region of interest" description="Disordered" evidence="1">
    <location>
        <begin position="1"/>
        <end position="90"/>
    </location>
</feature>
<reference evidence="2" key="1">
    <citation type="submission" date="2016-04" db="EMBL/GenBank/DDBJ databases">
        <authorList>
            <person name="Nguyen H.D."/>
            <person name="Kesanakurti P."/>
            <person name="Cullis J."/>
            <person name="Levesque C.A."/>
            <person name="Hambleton S."/>
        </authorList>
    </citation>
    <scope>NUCLEOTIDE SEQUENCE</scope>
    <source>
        <strain evidence="2">DAOMC 238032</strain>
    </source>
</reference>
<sequence>MSEDGSLRDSDHSFEIGDSEEISEGSSEDEDEEASSSDGSSGSSIDGDEEQRRANKDPRGTWRPPRQKRKRTASYDSDSDSDDDKPISALIKDKPLPLELKVPIAPLLQDKPLPLKNPSLKRKLARLAKGKTY</sequence>
<feature type="compositionally biased region" description="Basic and acidic residues" evidence="1">
    <location>
        <begin position="1"/>
        <end position="15"/>
    </location>
</feature>
<proteinExistence type="predicted"/>
<evidence type="ECO:0000256" key="1">
    <source>
        <dbReference type="SAM" id="MobiDB-lite"/>
    </source>
</evidence>
<dbReference type="AlphaFoldDB" id="A0A8T8S8I3"/>
<organism evidence="2 3">
    <name type="scientific">Tilletia caries</name>
    <name type="common">wheat bunt fungus</name>
    <dbReference type="NCBI Taxonomy" id="13290"/>
    <lineage>
        <taxon>Eukaryota</taxon>
        <taxon>Fungi</taxon>
        <taxon>Dikarya</taxon>
        <taxon>Basidiomycota</taxon>
        <taxon>Ustilaginomycotina</taxon>
        <taxon>Exobasidiomycetes</taxon>
        <taxon>Tilletiales</taxon>
        <taxon>Tilletiaceae</taxon>
        <taxon>Tilletia</taxon>
    </lineage>
</organism>
<name>A0A8T8S8I3_9BASI</name>
<protein>
    <submittedName>
        <fullName evidence="2">Uncharacterized protein</fullName>
    </submittedName>
</protein>
<feature type="compositionally biased region" description="Basic and acidic residues" evidence="1">
    <location>
        <begin position="50"/>
        <end position="60"/>
    </location>
</feature>
<feature type="compositionally biased region" description="Acidic residues" evidence="1">
    <location>
        <begin position="17"/>
        <end position="35"/>
    </location>
</feature>
<feature type="compositionally biased region" description="Low complexity" evidence="1">
    <location>
        <begin position="36"/>
        <end position="45"/>
    </location>
</feature>
<accession>A0A8T8S8I3</accession>
<evidence type="ECO:0000313" key="3">
    <source>
        <dbReference type="Proteomes" id="UP000077671"/>
    </source>
</evidence>
<comment type="caution">
    <text evidence="2">The sequence shown here is derived from an EMBL/GenBank/DDBJ whole genome shotgun (WGS) entry which is preliminary data.</text>
</comment>
<dbReference type="EMBL" id="LWDD02004536">
    <property type="protein sequence ID" value="KAE8235068.1"/>
    <property type="molecule type" value="Genomic_DNA"/>
</dbReference>
<reference evidence="2" key="2">
    <citation type="journal article" date="2019" name="IMA Fungus">
        <title>Genome sequencing and comparison of five Tilletia species to identify candidate genes for the detection of regulated species infecting wheat.</title>
        <authorList>
            <person name="Nguyen H.D.T."/>
            <person name="Sultana T."/>
            <person name="Kesanakurti P."/>
            <person name="Hambleton S."/>
        </authorList>
    </citation>
    <scope>NUCLEOTIDE SEQUENCE</scope>
    <source>
        <strain evidence="2">DAOMC 238032</strain>
    </source>
</reference>